<evidence type="ECO:0000256" key="2">
    <source>
        <dbReference type="ARBA" id="ARBA00023015"/>
    </source>
</evidence>
<evidence type="ECO:0000256" key="1">
    <source>
        <dbReference type="ARBA" id="ARBA00004123"/>
    </source>
</evidence>
<comment type="caution">
    <text evidence="7">The sequence shown here is derived from an EMBL/GenBank/DDBJ whole genome shotgun (WGS) entry which is preliminary data.</text>
</comment>
<evidence type="ECO:0000256" key="4">
    <source>
        <dbReference type="ARBA" id="ARBA00023163"/>
    </source>
</evidence>
<gene>
    <name evidence="7" type="ORF">O6P43_023550</name>
</gene>
<dbReference type="GO" id="GO:0005634">
    <property type="term" value="C:nucleus"/>
    <property type="evidence" value="ECO:0007669"/>
    <property type="project" value="UniProtKB-SubCell"/>
</dbReference>
<keyword evidence="4" id="KW-0804">Transcription</keyword>
<keyword evidence="8" id="KW-1185">Reference proteome</keyword>
<comment type="subcellular location">
    <subcellularLocation>
        <location evidence="1">Nucleus</location>
    </subcellularLocation>
</comment>
<protein>
    <submittedName>
        <fullName evidence="7">WRKY transcription factor</fullName>
    </submittedName>
</protein>
<dbReference type="Pfam" id="PF03106">
    <property type="entry name" value="WRKY"/>
    <property type="match status" value="1"/>
</dbReference>
<evidence type="ECO:0000259" key="6">
    <source>
        <dbReference type="PROSITE" id="PS50811"/>
    </source>
</evidence>
<evidence type="ECO:0000256" key="5">
    <source>
        <dbReference type="ARBA" id="ARBA00023242"/>
    </source>
</evidence>
<dbReference type="InterPro" id="IPR003657">
    <property type="entry name" value="WRKY_dom"/>
</dbReference>
<dbReference type="AlphaFoldDB" id="A0AAD7PJ91"/>
<organism evidence="7 8">
    <name type="scientific">Quillaja saponaria</name>
    <name type="common">Soap bark tree</name>
    <dbReference type="NCBI Taxonomy" id="32244"/>
    <lineage>
        <taxon>Eukaryota</taxon>
        <taxon>Viridiplantae</taxon>
        <taxon>Streptophyta</taxon>
        <taxon>Embryophyta</taxon>
        <taxon>Tracheophyta</taxon>
        <taxon>Spermatophyta</taxon>
        <taxon>Magnoliopsida</taxon>
        <taxon>eudicotyledons</taxon>
        <taxon>Gunneridae</taxon>
        <taxon>Pentapetalae</taxon>
        <taxon>rosids</taxon>
        <taxon>fabids</taxon>
        <taxon>Fabales</taxon>
        <taxon>Quillajaceae</taxon>
        <taxon>Quillaja</taxon>
    </lineage>
</organism>
<feature type="domain" description="WRKY" evidence="6">
    <location>
        <begin position="73"/>
        <end position="101"/>
    </location>
</feature>
<dbReference type="Gene3D" id="2.20.25.80">
    <property type="entry name" value="WRKY domain"/>
    <property type="match status" value="1"/>
</dbReference>
<dbReference type="KEGG" id="qsa:O6P43_023550"/>
<dbReference type="GO" id="GO:0043565">
    <property type="term" value="F:sequence-specific DNA binding"/>
    <property type="evidence" value="ECO:0007669"/>
    <property type="project" value="InterPro"/>
</dbReference>
<dbReference type="EMBL" id="JARAOO010000009">
    <property type="protein sequence ID" value="KAJ7957222.1"/>
    <property type="molecule type" value="Genomic_DNA"/>
</dbReference>
<dbReference type="InterPro" id="IPR036576">
    <property type="entry name" value="WRKY_dom_sf"/>
</dbReference>
<evidence type="ECO:0000256" key="3">
    <source>
        <dbReference type="ARBA" id="ARBA00023125"/>
    </source>
</evidence>
<keyword evidence="5" id="KW-0539">Nucleus</keyword>
<name>A0AAD7PJ91_QUISA</name>
<evidence type="ECO:0000313" key="7">
    <source>
        <dbReference type="EMBL" id="KAJ7957222.1"/>
    </source>
</evidence>
<dbReference type="Proteomes" id="UP001163823">
    <property type="component" value="Chromosome 9"/>
</dbReference>
<dbReference type="InterPro" id="IPR044810">
    <property type="entry name" value="WRKY_plant"/>
</dbReference>
<sequence length="101" mass="11594">MDEYPIPFSAGDGSYTSAAANSYSFDLAGGAYNSTHFHVNQAEVIETDQNMKLDKREDDKKGKKQKYAFQTRSQVDILDDGYRWRKYGQKTVKDNKFPRLV</sequence>
<proteinExistence type="predicted"/>
<dbReference type="PANTHER" id="PTHR31221:SF83">
    <property type="entry name" value="WRKY TRANSCRIPTION FACTOR 75-RELATED"/>
    <property type="match status" value="1"/>
</dbReference>
<dbReference type="SUPFAM" id="SSF118290">
    <property type="entry name" value="WRKY DNA-binding domain"/>
    <property type="match status" value="1"/>
</dbReference>
<dbReference type="PANTHER" id="PTHR31221">
    <property type="entry name" value="WRKY TRANSCRIPTION FACTOR PROTEIN 1-RELATED"/>
    <property type="match status" value="1"/>
</dbReference>
<keyword evidence="2" id="KW-0805">Transcription regulation</keyword>
<keyword evidence="3" id="KW-0238">DNA-binding</keyword>
<evidence type="ECO:0000313" key="8">
    <source>
        <dbReference type="Proteomes" id="UP001163823"/>
    </source>
</evidence>
<dbReference type="PROSITE" id="PS50811">
    <property type="entry name" value="WRKY"/>
    <property type="match status" value="1"/>
</dbReference>
<reference evidence="7" key="1">
    <citation type="journal article" date="2023" name="Science">
        <title>Elucidation of the pathway for biosynthesis of saponin adjuvants from the soapbark tree.</title>
        <authorList>
            <person name="Reed J."/>
            <person name="Orme A."/>
            <person name="El-Demerdash A."/>
            <person name="Owen C."/>
            <person name="Martin L.B.B."/>
            <person name="Misra R.C."/>
            <person name="Kikuchi S."/>
            <person name="Rejzek M."/>
            <person name="Martin A.C."/>
            <person name="Harkess A."/>
            <person name="Leebens-Mack J."/>
            <person name="Louveau T."/>
            <person name="Stephenson M.J."/>
            <person name="Osbourn A."/>
        </authorList>
    </citation>
    <scope>NUCLEOTIDE SEQUENCE</scope>
    <source>
        <strain evidence="7">S10</strain>
    </source>
</reference>
<dbReference type="GO" id="GO:0003700">
    <property type="term" value="F:DNA-binding transcription factor activity"/>
    <property type="evidence" value="ECO:0007669"/>
    <property type="project" value="InterPro"/>
</dbReference>
<accession>A0AAD7PJ91</accession>